<protein>
    <submittedName>
        <fullName evidence="1">CotD family spore coat protein</fullName>
    </submittedName>
</protein>
<sequence>MLSSRERHDNVNPIAGAHANVNMGNVAGTHANVNMANVNPSALAPANNMYPVSPMHVGPTPNVMPAGPCGIECPPRESTRTMPAMYDPVRQSRQPYIDNVVVPVIHPSHTTHWIHTNVTHAHYFPHTESVQHTESCRDVMCGAPCPPCPCPPGAGPVPY</sequence>
<dbReference type="Pfam" id="PF11122">
    <property type="entry name" value="Spore-coat_CotD"/>
    <property type="match status" value="1"/>
</dbReference>
<dbReference type="InterPro" id="IPR020108">
    <property type="entry name" value="Spore_coat_CotD"/>
</dbReference>
<keyword evidence="1" id="KW-0946">Virion</keyword>
<proteinExistence type="predicted"/>
<gene>
    <name evidence="1" type="ORF">ACFO4N_14035</name>
</gene>
<dbReference type="Proteomes" id="UP001596022">
    <property type="component" value="Unassembled WGS sequence"/>
</dbReference>
<organism evidence="1 2">
    <name type="scientific">Camelliibacillus cellulosilyticus</name>
    <dbReference type="NCBI Taxonomy" id="2174486"/>
    <lineage>
        <taxon>Bacteria</taxon>
        <taxon>Bacillati</taxon>
        <taxon>Bacillota</taxon>
        <taxon>Bacilli</taxon>
        <taxon>Bacillales</taxon>
        <taxon>Sporolactobacillaceae</taxon>
        <taxon>Camelliibacillus</taxon>
    </lineage>
</organism>
<keyword evidence="2" id="KW-1185">Reference proteome</keyword>
<name>A0ABV9GPC0_9BACL</name>
<evidence type="ECO:0000313" key="1">
    <source>
        <dbReference type="EMBL" id="MFC4619828.1"/>
    </source>
</evidence>
<reference evidence="2" key="1">
    <citation type="journal article" date="2019" name="Int. J. Syst. Evol. Microbiol.">
        <title>The Global Catalogue of Microorganisms (GCM) 10K type strain sequencing project: providing services to taxonomists for standard genome sequencing and annotation.</title>
        <authorList>
            <consortium name="The Broad Institute Genomics Platform"/>
            <consortium name="The Broad Institute Genome Sequencing Center for Infectious Disease"/>
            <person name="Wu L."/>
            <person name="Ma J."/>
        </authorList>
    </citation>
    <scope>NUCLEOTIDE SEQUENCE [LARGE SCALE GENOMIC DNA]</scope>
    <source>
        <strain evidence="2">CGMCC 1.16306</strain>
    </source>
</reference>
<dbReference type="RefSeq" id="WP_376846919.1">
    <property type="nucleotide sequence ID" value="NZ_JBHSFW010000012.1"/>
</dbReference>
<evidence type="ECO:0000313" key="2">
    <source>
        <dbReference type="Proteomes" id="UP001596022"/>
    </source>
</evidence>
<comment type="caution">
    <text evidence="1">The sequence shown here is derived from an EMBL/GenBank/DDBJ whole genome shotgun (WGS) entry which is preliminary data.</text>
</comment>
<accession>A0ABV9GPC0</accession>
<keyword evidence="1" id="KW-0167">Capsid protein</keyword>
<dbReference type="EMBL" id="JBHSFW010000012">
    <property type="protein sequence ID" value="MFC4619828.1"/>
    <property type="molecule type" value="Genomic_DNA"/>
</dbReference>